<name>A0A0U1KY18_9FIRM</name>
<dbReference type="AlphaFoldDB" id="A0A0U1KY18"/>
<evidence type="ECO:0000313" key="1">
    <source>
        <dbReference type="EMBL" id="CQR72317.1"/>
    </source>
</evidence>
<evidence type="ECO:0008006" key="3">
    <source>
        <dbReference type="Google" id="ProtNLM"/>
    </source>
</evidence>
<gene>
    <name evidence="1" type="ORF">SpAn4DRAFT_2777</name>
</gene>
<dbReference type="Proteomes" id="UP000049855">
    <property type="component" value="Unassembled WGS sequence"/>
</dbReference>
<keyword evidence="2" id="KW-1185">Reference proteome</keyword>
<sequence length="46" mass="4955">MHIEHKPGYAVEVDWAGVTLSDIDNSTGEIQKAYLFVGALPCSGYA</sequence>
<evidence type="ECO:0000313" key="2">
    <source>
        <dbReference type="Proteomes" id="UP000049855"/>
    </source>
</evidence>
<protein>
    <recommendedName>
        <fullName evidence="3">Mobile element protein</fullName>
    </recommendedName>
</protein>
<reference evidence="2" key="1">
    <citation type="submission" date="2015-03" db="EMBL/GenBank/DDBJ databases">
        <authorList>
            <person name="Nijsse Bart"/>
        </authorList>
    </citation>
    <scope>NUCLEOTIDE SEQUENCE [LARGE SCALE GENOMIC DNA]</scope>
</reference>
<dbReference type="EMBL" id="CTRP01000010">
    <property type="protein sequence ID" value="CQR72317.1"/>
    <property type="molecule type" value="Genomic_DNA"/>
</dbReference>
<accession>A0A0U1KY18</accession>
<organism evidence="1 2">
    <name type="scientific">Sporomusa ovata</name>
    <dbReference type="NCBI Taxonomy" id="2378"/>
    <lineage>
        <taxon>Bacteria</taxon>
        <taxon>Bacillati</taxon>
        <taxon>Bacillota</taxon>
        <taxon>Negativicutes</taxon>
        <taxon>Selenomonadales</taxon>
        <taxon>Sporomusaceae</taxon>
        <taxon>Sporomusa</taxon>
    </lineage>
</organism>
<proteinExistence type="predicted"/>